<keyword evidence="3" id="KW-0500">Molybdenum</keyword>
<keyword evidence="2" id="KW-0813">Transport</keyword>
<dbReference type="GO" id="GO:0043190">
    <property type="term" value="C:ATP-binding cassette (ABC) transporter complex"/>
    <property type="evidence" value="ECO:0007669"/>
    <property type="project" value="InterPro"/>
</dbReference>
<dbReference type="RefSeq" id="WP_141465492.1">
    <property type="nucleotide sequence ID" value="NZ_RBZW01000044.1"/>
</dbReference>
<evidence type="ECO:0000256" key="8">
    <source>
        <dbReference type="ARBA" id="ARBA00039025"/>
    </source>
</evidence>
<dbReference type="SMART" id="SM00382">
    <property type="entry name" value="AAA"/>
    <property type="match status" value="1"/>
</dbReference>
<evidence type="ECO:0000256" key="7">
    <source>
        <dbReference type="ARBA" id="ARBA00038781"/>
    </source>
</evidence>
<gene>
    <name evidence="13" type="ORF">D8Y22_14960</name>
</gene>
<evidence type="ECO:0000256" key="10">
    <source>
        <dbReference type="ARBA" id="ARBA00047936"/>
    </source>
</evidence>
<dbReference type="Gene3D" id="3.40.50.300">
    <property type="entry name" value="P-loop containing nucleotide triphosphate hydrolases"/>
    <property type="match status" value="1"/>
</dbReference>
<comment type="similarity">
    <text evidence="6">Belongs to the ABC transporter superfamily. Sulfate/tungstate importer (TC 3.A.1.6) family.</text>
</comment>
<dbReference type="Gene3D" id="2.40.50.100">
    <property type="match status" value="2"/>
</dbReference>
<reference evidence="13 14" key="1">
    <citation type="submission" date="2018-10" db="EMBL/GenBank/DDBJ databases">
        <title>Natronolimnobius sp. XQ-INN 246 isolated from Inner Mongolia Autonomous Region of China.</title>
        <authorList>
            <person name="Xue Q."/>
        </authorList>
    </citation>
    <scope>NUCLEOTIDE SEQUENCE [LARGE SCALE GENOMIC DNA]</scope>
    <source>
        <strain evidence="13 14">XQ-INN 246</strain>
    </source>
</reference>
<comment type="subunit">
    <text evidence="7">The complex is composed of two ATP-binding proteins (WtpC), two transmembrane proteins (WtpB) and a solute-binding protein (WtpA).</text>
</comment>
<dbReference type="GO" id="GO:0005524">
    <property type="term" value="F:ATP binding"/>
    <property type="evidence" value="ECO:0007669"/>
    <property type="project" value="UniProtKB-KW"/>
</dbReference>
<sequence length="350" mass="38632">MLEVKNLTKYYGDLLAVDDVSFRIEEGKFATLLGPSGCGKSTTLHAIAGLIDASSGSVHLRGKDVSDVPPYERNIGLVFQHSALFPHMTVEENLRYGLKMQGFDGDHEAQIEKYLEMVQMLDHADHKPDELSGGQQRRISFARALVYEPDILLLDEPLTGLDRVLREDMRNEIRAIQQEVDVTTLHVTHDQSEALSMSDDVIVMSEGKKEQAGAPAELYDEPATEFVAEFLGQSTKFQGQLAETSSPVVQTESTEIHVGDDTDSSQVDPDDVSVYVRPEEIDVHQAARTNGNINVFTGSISHIEYLGHRAELEVDLDDGTTVTAFSRTSQELAVGDDVTVQFDPDEVIVL</sequence>
<evidence type="ECO:0000256" key="2">
    <source>
        <dbReference type="ARBA" id="ARBA00022448"/>
    </source>
</evidence>
<dbReference type="OrthoDB" id="18368at2157"/>
<dbReference type="PANTHER" id="PTHR42781">
    <property type="entry name" value="SPERMIDINE/PUTRESCINE IMPORT ATP-BINDING PROTEIN POTA"/>
    <property type="match status" value="1"/>
</dbReference>
<dbReference type="InterPro" id="IPR017871">
    <property type="entry name" value="ABC_transporter-like_CS"/>
</dbReference>
<dbReference type="InterPro" id="IPR003593">
    <property type="entry name" value="AAA+_ATPase"/>
</dbReference>
<dbReference type="Proteomes" id="UP000318864">
    <property type="component" value="Unassembled WGS sequence"/>
</dbReference>
<dbReference type="EC" id="7.3.2.6" evidence="8"/>
<dbReference type="InterPro" id="IPR008995">
    <property type="entry name" value="Mo/tungstate-bd_C_term_dom"/>
</dbReference>
<dbReference type="SUPFAM" id="SSF50331">
    <property type="entry name" value="MOP-like"/>
    <property type="match status" value="1"/>
</dbReference>
<evidence type="ECO:0000256" key="5">
    <source>
        <dbReference type="ARBA" id="ARBA00022840"/>
    </source>
</evidence>
<comment type="subcellular location">
    <subcellularLocation>
        <location evidence="1">Cell membrane</location>
        <topology evidence="1">Peripheral membrane protein</topology>
    </subcellularLocation>
</comment>
<evidence type="ECO:0000256" key="3">
    <source>
        <dbReference type="ARBA" id="ARBA00022505"/>
    </source>
</evidence>
<evidence type="ECO:0000256" key="6">
    <source>
        <dbReference type="ARBA" id="ARBA00038307"/>
    </source>
</evidence>
<dbReference type="EMBL" id="RBZW01000044">
    <property type="protein sequence ID" value="THE64022.1"/>
    <property type="molecule type" value="Genomic_DNA"/>
</dbReference>
<dbReference type="PROSITE" id="PS00211">
    <property type="entry name" value="ABC_TRANSPORTER_1"/>
    <property type="match status" value="1"/>
</dbReference>
<evidence type="ECO:0000313" key="14">
    <source>
        <dbReference type="Proteomes" id="UP000318864"/>
    </source>
</evidence>
<evidence type="ECO:0000256" key="4">
    <source>
        <dbReference type="ARBA" id="ARBA00022741"/>
    </source>
</evidence>
<dbReference type="FunFam" id="3.40.50.300:FF:000425">
    <property type="entry name" value="Probable ABC transporter, ATP-binding subunit"/>
    <property type="match status" value="1"/>
</dbReference>
<protein>
    <recommendedName>
        <fullName evidence="9">Molybdate/tungstate import ATP-binding protein WtpC</fullName>
        <ecNumber evidence="8">7.3.2.6</ecNumber>
    </recommendedName>
</protein>
<keyword evidence="4" id="KW-0547">Nucleotide-binding</keyword>
<accession>A0A4S3TJ67</accession>
<dbReference type="AlphaFoldDB" id="A0A4S3TJ67"/>
<evidence type="ECO:0000313" key="13">
    <source>
        <dbReference type="EMBL" id="THE64022.1"/>
    </source>
</evidence>
<evidence type="ECO:0000256" key="9">
    <source>
        <dbReference type="ARBA" id="ARBA00041133"/>
    </source>
</evidence>
<dbReference type="PROSITE" id="PS50893">
    <property type="entry name" value="ABC_TRANSPORTER_2"/>
    <property type="match status" value="1"/>
</dbReference>
<keyword evidence="14" id="KW-1185">Reference proteome</keyword>
<evidence type="ECO:0000259" key="12">
    <source>
        <dbReference type="PROSITE" id="PS50893"/>
    </source>
</evidence>
<dbReference type="PANTHER" id="PTHR42781:SF4">
    <property type="entry name" value="SPERMIDINE_PUTRESCINE IMPORT ATP-BINDING PROTEIN POTA"/>
    <property type="match status" value="1"/>
</dbReference>
<comment type="caution">
    <text evidence="13">The sequence shown here is derived from an EMBL/GenBank/DDBJ whole genome shotgun (WGS) entry which is preliminary data.</text>
</comment>
<keyword evidence="5 13" id="KW-0067">ATP-binding</keyword>
<dbReference type="InterPro" id="IPR003439">
    <property type="entry name" value="ABC_transporter-like_ATP-bd"/>
</dbReference>
<comment type="function">
    <text evidence="11">Part of the ABC transporter complex WtpABC involved in molybdate/tungstate import. Responsible for energy coupling to the transport system.</text>
</comment>
<dbReference type="InterPro" id="IPR027417">
    <property type="entry name" value="P-loop_NTPase"/>
</dbReference>
<dbReference type="SUPFAM" id="SSF52540">
    <property type="entry name" value="P-loop containing nucleoside triphosphate hydrolases"/>
    <property type="match status" value="1"/>
</dbReference>
<dbReference type="InterPro" id="IPR050093">
    <property type="entry name" value="ABC_SmlMolc_Importer"/>
</dbReference>
<name>A0A4S3TJ67_9EURY</name>
<comment type="catalytic activity">
    <reaction evidence="10">
        <text>tungstate(in) + ATP + H2O = tungstate(out) + ADP + phosphate + H(+)</text>
        <dbReference type="Rhea" id="RHEA:35027"/>
        <dbReference type="ChEBI" id="CHEBI:15377"/>
        <dbReference type="ChEBI" id="CHEBI:15378"/>
        <dbReference type="ChEBI" id="CHEBI:30616"/>
        <dbReference type="ChEBI" id="CHEBI:43474"/>
        <dbReference type="ChEBI" id="CHEBI:46502"/>
        <dbReference type="ChEBI" id="CHEBI:456216"/>
        <dbReference type="EC" id="7.3.2.6"/>
    </reaction>
</comment>
<dbReference type="Pfam" id="PF08402">
    <property type="entry name" value="TOBE_2"/>
    <property type="match status" value="1"/>
</dbReference>
<dbReference type="InterPro" id="IPR013611">
    <property type="entry name" value="Transp-assoc_OB_typ2"/>
</dbReference>
<dbReference type="GO" id="GO:0016887">
    <property type="term" value="F:ATP hydrolysis activity"/>
    <property type="evidence" value="ECO:0007669"/>
    <property type="project" value="InterPro"/>
</dbReference>
<proteinExistence type="inferred from homology"/>
<feature type="domain" description="ABC transporter" evidence="12">
    <location>
        <begin position="2"/>
        <end position="231"/>
    </location>
</feature>
<evidence type="ECO:0000256" key="1">
    <source>
        <dbReference type="ARBA" id="ARBA00004202"/>
    </source>
</evidence>
<dbReference type="GO" id="GO:1901238">
    <property type="term" value="F:ABC-type tungstate transporter activity"/>
    <property type="evidence" value="ECO:0007669"/>
    <property type="project" value="UniProtKB-EC"/>
</dbReference>
<dbReference type="Pfam" id="PF00005">
    <property type="entry name" value="ABC_tran"/>
    <property type="match status" value="1"/>
</dbReference>
<evidence type="ECO:0000256" key="11">
    <source>
        <dbReference type="ARBA" id="ARBA00057369"/>
    </source>
</evidence>
<organism evidence="13 14">
    <name type="scientific">Salinadaptatus halalkaliphilus</name>
    <dbReference type="NCBI Taxonomy" id="2419781"/>
    <lineage>
        <taxon>Archaea</taxon>
        <taxon>Methanobacteriati</taxon>
        <taxon>Methanobacteriota</taxon>
        <taxon>Stenosarchaea group</taxon>
        <taxon>Halobacteria</taxon>
        <taxon>Halobacteriales</taxon>
        <taxon>Natrialbaceae</taxon>
        <taxon>Salinadaptatus</taxon>
    </lineage>
</organism>